<accession>Q2S9S3</accession>
<dbReference type="RefSeq" id="WP_011399659.1">
    <property type="nucleotide sequence ID" value="NC_007645.1"/>
</dbReference>
<reference evidence="2 3" key="1">
    <citation type="journal article" date="2005" name="Nucleic Acids Res.">
        <title>Genomic blueprint of Hahella chejuensis, a marine microbe producing an algicidal agent.</title>
        <authorList>
            <person name="Jeong H."/>
            <person name="Yim J.H."/>
            <person name="Lee C."/>
            <person name="Choi S.-H."/>
            <person name="Park Y.K."/>
            <person name="Yoon S.H."/>
            <person name="Hur C.-G."/>
            <person name="Kang H.-Y."/>
            <person name="Kim D."/>
            <person name="Lee H.H."/>
            <person name="Park K.H."/>
            <person name="Park S.-H."/>
            <person name="Park H.-S."/>
            <person name="Lee H.K."/>
            <person name="Oh T.K."/>
            <person name="Kim J.F."/>
        </authorList>
    </citation>
    <scope>NUCLEOTIDE SEQUENCE [LARGE SCALE GENOMIC DNA]</scope>
    <source>
        <strain evidence="2 3">KCTC 2396</strain>
    </source>
</reference>
<protein>
    <recommendedName>
        <fullName evidence="1">DUF6316 domain-containing protein</fullName>
    </recommendedName>
</protein>
<evidence type="ECO:0000313" key="3">
    <source>
        <dbReference type="Proteomes" id="UP000000238"/>
    </source>
</evidence>
<dbReference type="Proteomes" id="UP000000238">
    <property type="component" value="Chromosome"/>
</dbReference>
<organism evidence="2 3">
    <name type="scientific">Hahella chejuensis (strain KCTC 2396)</name>
    <dbReference type="NCBI Taxonomy" id="349521"/>
    <lineage>
        <taxon>Bacteria</taxon>
        <taxon>Pseudomonadati</taxon>
        <taxon>Pseudomonadota</taxon>
        <taxon>Gammaproteobacteria</taxon>
        <taxon>Oceanospirillales</taxon>
        <taxon>Hahellaceae</taxon>
        <taxon>Hahella</taxon>
    </lineage>
</organism>
<dbReference type="OrthoDB" id="6199386at2"/>
<dbReference type="EMBL" id="CP000155">
    <property type="protein sequence ID" value="ABC32601.1"/>
    <property type="molecule type" value="Genomic_DNA"/>
</dbReference>
<dbReference type="Pfam" id="PF19837">
    <property type="entry name" value="DUF6316"/>
    <property type="match status" value="1"/>
</dbReference>
<dbReference type="AlphaFoldDB" id="Q2S9S3"/>
<evidence type="ECO:0000313" key="2">
    <source>
        <dbReference type="EMBL" id="ABC32601.1"/>
    </source>
</evidence>
<proteinExistence type="predicted"/>
<dbReference type="STRING" id="349521.HCH_05950"/>
<keyword evidence="3" id="KW-1185">Reference proteome</keyword>
<dbReference type="eggNOG" id="ENOG5033DP3">
    <property type="taxonomic scope" value="Bacteria"/>
</dbReference>
<dbReference type="KEGG" id="hch:HCH_05950"/>
<sequence>MDTTNRRGEDGLTPFRSDRFFAVGDKWYFSTREGFDSGPYAAKERAEEGLRRFLKVAQLLPGEGQAARVMRAHRIY</sequence>
<name>Q2S9S3_HAHCH</name>
<evidence type="ECO:0000259" key="1">
    <source>
        <dbReference type="Pfam" id="PF19837"/>
    </source>
</evidence>
<feature type="domain" description="DUF6316" evidence="1">
    <location>
        <begin position="7"/>
        <end position="58"/>
    </location>
</feature>
<dbReference type="InterPro" id="IPR045630">
    <property type="entry name" value="DUF6316"/>
</dbReference>
<dbReference type="HOGENOM" id="CLU_2807373_0_0_6"/>
<gene>
    <name evidence="2" type="ordered locus">HCH_05950</name>
</gene>